<protein>
    <submittedName>
        <fullName evidence="4">Ribosomal protein L29</fullName>
    </submittedName>
</protein>
<name>T1DBS5_9ZZZZ</name>
<dbReference type="InterPro" id="IPR018254">
    <property type="entry name" value="Ribosomal_uL29_CS"/>
</dbReference>
<dbReference type="EMBL" id="AUZY01000112">
    <property type="protein sequence ID" value="EQD79555.1"/>
    <property type="molecule type" value="Genomic_DNA"/>
</dbReference>
<evidence type="ECO:0000256" key="2">
    <source>
        <dbReference type="ARBA" id="ARBA00022980"/>
    </source>
</evidence>
<organism evidence="4">
    <name type="scientific">mine drainage metagenome</name>
    <dbReference type="NCBI Taxonomy" id="410659"/>
    <lineage>
        <taxon>unclassified sequences</taxon>
        <taxon>metagenomes</taxon>
        <taxon>ecological metagenomes</taxon>
    </lineage>
</organism>
<sequence>MPELKAKKLKEMSEQELNDTYKSLRESLMKERASVAMGGAPISPGKMRSIRRQIARLKTVMNLEDHK</sequence>
<dbReference type="HAMAP" id="MF_00374">
    <property type="entry name" value="Ribosomal_uL29"/>
    <property type="match status" value="1"/>
</dbReference>
<dbReference type="Gene3D" id="1.10.287.310">
    <property type="match status" value="1"/>
</dbReference>
<dbReference type="Pfam" id="PF00831">
    <property type="entry name" value="Ribosomal_L29"/>
    <property type="match status" value="1"/>
</dbReference>
<comment type="caution">
    <text evidence="4">The sequence shown here is derived from an EMBL/GenBank/DDBJ whole genome shotgun (WGS) entry which is preliminary data.</text>
</comment>
<evidence type="ECO:0000256" key="3">
    <source>
        <dbReference type="ARBA" id="ARBA00023274"/>
    </source>
</evidence>
<dbReference type="PROSITE" id="PS00579">
    <property type="entry name" value="RIBOSOMAL_L29"/>
    <property type="match status" value="1"/>
</dbReference>
<dbReference type="InterPro" id="IPR001854">
    <property type="entry name" value="Ribosomal_uL29"/>
</dbReference>
<evidence type="ECO:0000256" key="1">
    <source>
        <dbReference type="ARBA" id="ARBA00009254"/>
    </source>
</evidence>
<keyword evidence="3" id="KW-0687">Ribonucleoprotein</keyword>
<dbReference type="SUPFAM" id="SSF46561">
    <property type="entry name" value="Ribosomal protein L29 (L29p)"/>
    <property type="match status" value="1"/>
</dbReference>
<dbReference type="GO" id="GO:1990904">
    <property type="term" value="C:ribonucleoprotein complex"/>
    <property type="evidence" value="ECO:0007669"/>
    <property type="project" value="UniProtKB-KW"/>
</dbReference>
<dbReference type="CDD" id="cd00427">
    <property type="entry name" value="Ribosomal_L29_HIP"/>
    <property type="match status" value="1"/>
</dbReference>
<proteinExistence type="inferred from homology"/>
<dbReference type="NCBIfam" id="TIGR00012">
    <property type="entry name" value="L29"/>
    <property type="match status" value="1"/>
</dbReference>
<dbReference type="GO" id="GO:0003735">
    <property type="term" value="F:structural constituent of ribosome"/>
    <property type="evidence" value="ECO:0007669"/>
    <property type="project" value="InterPro"/>
</dbReference>
<reference evidence="4" key="2">
    <citation type="journal article" date="2014" name="ISME J.">
        <title>Microbial stratification in low pH oxic and suboxic macroscopic growths along an acid mine drainage.</title>
        <authorList>
            <person name="Mendez-Garcia C."/>
            <person name="Mesa V."/>
            <person name="Sprenger R.R."/>
            <person name="Richter M."/>
            <person name="Diez M.S."/>
            <person name="Solano J."/>
            <person name="Bargiela R."/>
            <person name="Golyshina O.V."/>
            <person name="Manteca A."/>
            <person name="Ramos J.L."/>
            <person name="Gallego J.R."/>
            <person name="Llorente I."/>
            <person name="Martins Dos Santos V.A."/>
            <person name="Jensen O.N."/>
            <person name="Pelaez A.I."/>
            <person name="Sanchez J."/>
            <person name="Ferrer M."/>
        </authorList>
    </citation>
    <scope>NUCLEOTIDE SEQUENCE</scope>
</reference>
<comment type="similarity">
    <text evidence="1">Belongs to the universal ribosomal protein uL29 family.</text>
</comment>
<gene>
    <name evidence="4" type="ORF">B1B_00148</name>
</gene>
<reference evidence="4" key="1">
    <citation type="submission" date="2013-08" db="EMBL/GenBank/DDBJ databases">
        <authorList>
            <person name="Mendez C."/>
            <person name="Richter M."/>
            <person name="Ferrer M."/>
            <person name="Sanchez J."/>
        </authorList>
    </citation>
    <scope>NUCLEOTIDE SEQUENCE</scope>
</reference>
<accession>T1DBS5</accession>
<dbReference type="AlphaFoldDB" id="T1DBS5"/>
<evidence type="ECO:0000313" key="4">
    <source>
        <dbReference type="EMBL" id="EQD79555.1"/>
    </source>
</evidence>
<dbReference type="GO" id="GO:0005840">
    <property type="term" value="C:ribosome"/>
    <property type="evidence" value="ECO:0007669"/>
    <property type="project" value="UniProtKB-KW"/>
</dbReference>
<dbReference type="GO" id="GO:0006412">
    <property type="term" value="P:translation"/>
    <property type="evidence" value="ECO:0007669"/>
    <property type="project" value="InterPro"/>
</dbReference>
<keyword evidence="2 4" id="KW-0689">Ribosomal protein</keyword>
<dbReference type="InterPro" id="IPR036049">
    <property type="entry name" value="Ribosomal_uL29_sf"/>
</dbReference>